<dbReference type="Proteomes" id="UP000003963">
    <property type="component" value="Unassembled WGS sequence"/>
</dbReference>
<gene>
    <name evidence="6" type="ORF">SSOG_08017</name>
</gene>
<dbReference type="Pfam" id="PF00440">
    <property type="entry name" value="TetR_N"/>
    <property type="match status" value="1"/>
</dbReference>
<keyword evidence="3" id="KW-0804">Transcription</keyword>
<dbReference type="PANTHER" id="PTHR47506">
    <property type="entry name" value="TRANSCRIPTIONAL REGULATORY PROTEIN"/>
    <property type="match status" value="1"/>
</dbReference>
<evidence type="ECO:0000256" key="3">
    <source>
        <dbReference type="ARBA" id="ARBA00023163"/>
    </source>
</evidence>
<dbReference type="PANTHER" id="PTHR47506:SF1">
    <property type="entry name" value="HTH-TYPE TRANSCRIPTIONAL REGULATOR YJDC"/>
    <property type="match status" value="1"/>
</dbReference>
<keyword evidence="2 4" id="KW-0238">DNA-binding</keyword>
<dbReference type="Gene3D" id="1.10.357.10">
    <property type="entry name" value="Tetracycline Repressor, domain 2"/>
    <property type="match status" value="1"/>
</dbReference>
<evidence type="ECO:0000256" key="4">
    <source>
        <dbReference type="PROSITE-ProRule" id="PRU00335"/>
    </source>
</evidence>
<accession>D9WS59</accession>
<evidence type="ECO:0000256" key="2">
    <source>
        <dbReference type="ARBA" id="ARBA00023125"/>
    </source>
</evidence>
<dbReference type="PROSITE" id="PS50977">
    <property type="entry name" value="HTH_TETR_2"/>
    <property type="match status" value="1"/>
</dbReference>
<dbReference type="InterPro" id="IPR036271">
    <property type="entry name" value="Tet_transcr_reg_TetR-rel_C_sf"/>
</dbReference>
<dbReference type="EMBL" id="GG657754">
    <property type="protein sequence ID" value="EFL28303.1"/>
    <property type="molecule type" value="Genomic_DNA"/>
</dbReference>
<dbReference type="InterPro" id="IPR023772">
    <property type="entry name" value="DNA-bd_HTH_TetR-type_CS"/>
</dbReference>
<dbReference type="Pfam" id="PF16925">
    <property type="entry name" value="TetR_C_13"/>
    <property type="match status" value="1"/>
</dbReference>
<name>D9WS59_9ACTN</name>
<evidence type="ECO:0000256" key="1">
    <source>
        <dbReference type="ARBA" id="ARBA00023015"/>
    </source>
</evidence>
<reference evidence="6 7" key="1">
    <citation type="submission" date="2009-02" db="EMBL/GenBank/DDBJ databases">
        <title>Annotation of Streptomyces hygroscopicus strain ATCC 53653.</title>
        <authorList>
            <consortium name="The Broad Institute Genome Sequencing Platform"/>
            <consortium name="Broad Institute Microbial Sequencing Center"/>
            <person name="Fischbach M."/>
            <person name="Godfrey P."/>
            <person name="Ward D."/>
            <person name="Young S."/>
            <person name="Zeng Q."/>
            <person name="Koehrsen M."/>
            <person name="Alvarado L."/>
            <person name="Berlin A.M."/>
            <person name="Bochicchio J."/>
            <person name="Borenstein D."/>
            <person name="Chapman S.B."/>
            <person name="Chen Z."/>
            <person name="Engels R."/>
            <person name="Freedman E."/>
            <person name="Gellesch M."/>
            <person name="Goldberg J."/>
            <person name="Griggs A."/>
            <person name="Gujja S."/>
            <person name="Heilman E.R."/>
            <person name="Heiman D.I."/>
            <person name="Hepburn T.A."/>
            <person name="Howarth C."/>
            <person name="Jen D."/>
            <person name="Larson L."/>
            <person name="Lewis B."/>
            <person name="Mehta T."/>
            <person name="Park D."/>
            <person name="Pearson M."/>
            <person name="Richards J."/>
            <person name="Roberts A."/>
            <person name="Saif S."/>
            <person name="Shea T.D."/>
            <person name="Shenoy N."/>
            <person name="Sisk P."/>
            <person name="Stolte C."/>
            <person name="Sykes S.N."/>
            <person name="Thomson T."/>
            <person name="Walk T."/>
            <person name="White J."/>
            <person name="Yandava C."/>
            <person name="Straight P."/>
            <person name="Clardy J."/>
            <person name="Hung D."/>
            <person name="Kolter R."/>
            <person name="Mekalanos J."/>
            <person name="Walker S."/>
            <person name="Walsh C.T."/>
            <person name="Wieland-Brown L.C."/>
            <person name="Haas B."/>
            <person name="Nusbaum C."/>
            <person name="Birren B."/>
        </authorList>
    </citation>
    <scope>NUCLEOTIDE SEQUENCE [LARGE SCALE GENOMIC DNA]</scope>
    <source>
        <strain evidence="6 7">ATCC 53653</strain>
    </source>
</reference>
<dbReference type="Gene3D" id="1.10.10.60">
    <property type="entry name" value="Homeodomain-like"/>
    <property type="match status" value="1"/>
</dbReference>
<protein>
    <submittedName>
        <fullName evidence="6">TetR family transcriptional regulator</fullName>
    </submittedName>
</protein>
<keyword evidence="7" id="KW-1185">Reference proteome</keyword>
<dbReference type="InterPro" id="IPR011075">
    <property type="entry name" value="TetR_C"/>
</dbReference>
<keyword evidence="1" id="KW-0805">Transcription regulation</keyword>
<feature type="domain" description="HTH tetR-type" evidence="5">
    <location>
        <begin position="9"/>
        <end position="69"/>
    </location>
</feature>
<proteinExistence type="predicted"/>
<dbReference type="HOGENOM" id="CLU_069356_28_0_11"/>
<dbReference type="InterPro" id="IPR001647">
    <property type="entry name" value="HTH_TetR"/>
</dbReference>
<feature type="DNA-binding region" description="H-T-H motif" evidence="4">
    <location>
        <begin position="32"/>
        <end position="51"/>
    </location>
</feature>
<evidence type="ECO:0000313" key="6">
    <source>
        <dbReference type="EMBL" id="EFL28303.1"/>
    </source>
</evidence>
<evidence type="ECO:0000313" key="7">
    <source>
        <dbReference type="Proteomes" id="UP000003963"/>
    </source>
</evidence>
<dbReference type="InterPro" id="IPR009057">
    <property type="entry name" value="Homeodomain-like_sf"/>
</dbReference>
<dbReference type="SUPFAM" id="SSF46689">
    <property type="entry name" value="Homeodomain-like"/>
    <property type="match status" value="1"/>
</dbReference>
<sequence>MRGMTRQRGFAEDEALLKIMRLFWAKGYEATSVADLCEVTGLGRGSLYAAFGSKQEVYERSLRHYVDVVNRHLRDQLSRQVPVRQAVRDLLLERVDDSLTERDRPGCLLVGAIVERAAHDPMAARIAQDAINATRSAFASALHSARAAGQIPYESDVESIAAFLTRMVQGLRVMSISLPDRKLLASVVDAALEALPA</sequence>
<evidence type="ECO:0000259" key="5">
    <source>
        <dbReference type="PROSITE" id="PS50977"/>
    </source>
</evidence>
<dbReference type="SUPFAM" id="SSF48498">
    <property type="entry name" value="Tetracyclin repressor-like, C-terminal domain"/>
    <property type="match status" value="1"/>
</dbReference>
<dbReference type="AlphaFoldDB" id="D9WS59"/>
<organism evidence="6 7">
    <name type="scientific">Streptomyces himastatinicus ATCC 53653</name>
    <dbReference type="NCBI Taxonomy" id="457427"/>
    <lineage>
        <taxon>Bacteria</taxon>
        <taxon>Bacillati</taxon>
        <taxon>Actinomycetota</taxon>
        <taxon>Actinomycetes</taxon>
        <taxon>Kitasatosporales</taxon>
        <taxon>Streptomycetaceae</taxon>
        <taxon>Streptomyces</taxon>
        <taxon>Streptomyces violaceusniger group</taxon>
    </lineage>
</organism>
<dbReference type="STRING" id="457427.SSOG_08017"/>
<dbReference type="PROSITE" id="PS01081">
    <property type="entry name" value="HTH_TETR_1"/>
    <property type="match status" value="1"/>
</dbReference>
<dbReference type="GO" id="GO:0003677">
    <property type="term" value="F:DNA binding"/>
    <property type="evidence" value="ECO:0007669"/>
    <property type="project" value="UniProtKB-UniRule"/>
</dbReference>